<evidence type="ECO:0000313" key="4">
    <source>
        <dbReference type="EMBL" id="KAG0648050.1"/>
    </source>
</evidence>
<name>A0A9P6VHI9_9HELO</name>
<dbReference type="InterPro" id="IPR018466">
    <property type="entry name" value="Kre9/Knh1-like_N"/>
</dbReference>
<dbReference type="Proteomes" id="UP000785200">
    <property type="component" value="Unassembled WGS sequence"/>
</dbReference>
<feature type="domain" description="Yeast cell wall synthesis Kre9/Knh1-like N-terminal" evidence="3">
    <location>
        <begin position="81"/>
        <end position="162"/>
    </location>
</feature>
<evidence type="ECO:0000256" key="1">
    <source>
        <dbReference type="ARBA" id="ARBA00022729"/>
    </source>
</evidence>
<dbReference type="Pfam" id="PF10342">
    <property type="entry name" value="Kre9_KNH"/>
    <property type="match status" value="1"/>
</dbReference>
<evidence type="ECO:0000259" key="3">
    <source>
        <dbReference type="Pfam" id="PF10342"/>
    </source>
</evidence>
<feature type="region of interest" description="Disordered" evidence="2">
    <location>
        <begin position="264"/>
        <end position="285"/>
    </location>
</feature>
<feature type="compositionally biased region" description="Low complexity" evidence="2">
    <location>
        <begin position="167"/>
        <end position="202"/>
    </location>
</feature>
<dbReference type="EMBL" id="VNKQ01000011">
    <property type="protein sequence ID" value="KAG0648050.1"/>
    <property type="molecule type" value="Genomic_DNA"/>
</dbReference>
<feature type="non-terminal residue" evidence="4">
    <location>
        <position position="285"/>
    </location>
</feature>
<dbReference type="PANTHER" id="PTHR40633:SF1">
    <property type="entry name" value="GPI ANCHORED SERINE-THREONINE RICH PROTEIN (AFU_ORTHOLOGUE AFUA_1G03630)"/>
    <property type="match status" value="1"/>
</dbReference>
<organism evidence="4 5">
    <name type="scientific">Hyphodiscus hymeniophilus</name>
    <dbReference type="NCBI Taxonomy" id="353542"/>
    <lineage>
        <taxon>Eukaryota</taxon>
        <taxon>Fungi</taxon>
        <taxon>Dikarya</taxon>
        <taxon>Ascomycota</taxon>
        <taxon>Pezizomycotina</taxon>
        <taxon>Leotiomycetes</taxon>
        <taxon>Helotiales</taxon>
        <taxon>Hyphodiscaceae</taxon>
        <taxon>Hyphodiscus</taxon>
    </lineage>
</organism>
<keyword evidence="1" id="KW-0732">Signal</keyword>
<protein>
    <submittedName>
        <fullName evidence="4">Serine-rich</fullName>
    </submittedName>
</protein>
<feature type="region of interest" description="Disordered" evidence="2">
    <location>
        <begin position="167"/>
        <end position="206"/>
    </location>
</feature>
<accession>A0A9P6VHI9</accession>
<dbReference type="PANTHER" id="PTHR40633">
    <property type="entry name" value="MATRIX PROTEIN, PUTATIVE (AFU_ORTHOLOGUE AFUA_8G05410)-RELATED"/>
    <property type="match status" value="1"/>
</dbReference>
<gene>
    <name evidence="4" type="ORF">D0Z07_5710</name>
</gene>
<proteinExistence type="predicted"/>
<sequence length="285" mass="28694">MRYNASILEAPIYYFSPIPFVAFSPSRSSSIISSTPTIYSSVTYTPPSMHSQMLFLTGAAALASLVSGDIFFTMSGQISTVAGTPFNITWASTTGAEDSVTLLLRKGDADALSTVATIASSIQNTGWYLWTPSSSLPSGTDYAFQIVDDADEAVNNYSGHFPLVSSGTSSSSSSLPSSSASASITSTTSMPPLTSSSSSTSTHAGNSTFTTTVLASSSTGFSNSTMSTSASASSGMTAAASSSVSTSTETQIVPATTAIATGVATLTGSSPTESSGPSNSGGVVT</sequence>
<evidence type="ECO:0000313" key="5">
    <source>
        <dbReference type="Proteomes" id="UP000785200"/>
    </source>
</evidence>
<feature type="compositionally biased region" description="Low complexity" evidence="2">
    <location>
        <begin position="267"/>
        <end position="285"/>
    </location>
</feature>
<comment type="caution">
    <text evidence="4">The sequence shown here is derived from an EMBL/GenBank/DDBJ whole genome shotgun (WGS) entry which is preliminary data.</text>
</comment>
<dbReference type="InterPro" id="IPR052982">
    <property type="entry name" value="SRP1/TIP1-like"/>
</dbReference>
<dbReference type="OrthoDB" id="2260257at2759"/>
<reference evidence="4" key="1">
    <citation type="submission" date="2019-07" db="EMBL/GenBank/DDBJ databases">
        <title>Hyphodiscus hymeniophilus genome sequencing and assembly.</title>
        <authorList>
            <person name="Kramer G."/>
            <person name="Nodwell J."/>
        </authorList>
    </citation>
    <scope>NUCLEOTIDE SEQUENCE</scope>
    <source>
        <strain evidence="4">ATCC 34498</strain>
    </source>
</reference>
<dbReference type="AlphaFoldDB" id="A0A9P6VHI9"/>
<keyword evidence="5" id="KW-1185">Reference proteome</keyword>
<evidence type="ECO:0000256" key="2">
    <source>
        <dbReference type="SAM" id="MobiDB-lite"/>
    </source>
</evidence>